<dbReference type="Gene3D" id="3.30.420.10">
    <property type="entry name" value="Ribonuclease H-like superfamily/Ribonuclease H"/>
    <property type="match status" value="1"/>
</dbReference>
<feature type="region of interest" description="Disordered" evidence="1">
    <location>
        <begin position="250"/>
        <end position="269"/>
    </location>
</feature>
<keyword evidence="3" id="KW-1185">Reference proteome</keyword>
<evidence type="ECO:0000256" key="1">
    <source>
        <dbReference type="SAM" id="MobiDB-lite"/>
    </source>
</evidence>
<accession>A0A9W6Y6F6</accession>
<evidence type="ECO:0000313" key="2">
    <source>
        <dbReference type="EMBL" id="GMF53649.1"/>
    </source>
</evidence>
<dbReference type="AlphaFoldDB" id="A0A9W6Y6F6"/>
<protein>
    <submittedName>
        <fullName evidence="2">Unnamed protein product</fullName>
    </submittedName>
</protein>
<organism evidence="2 3">
    <name type="scientific">Phytophthora fragariaefolia</name>
    <dbReference type="NCBI Taxonomy" id="1490495"/>
    <lineage>
        <taxon>Eukaryota</taxon>
        <taxon>Sar</taxon>
        <taxon>Stramenopiles</taxon>
        <taxon>Oomycota</taxon>
        <taxon>Peronosporomycetes</taxon>
        <taxon>Peronosporales</taxon>
        <taxon>Peronosporaceae</taxon>
        <taxon>Phytophthora</taxon>
    </lineage>
</organism>
<proteinExistence type="predicted"/>
<dbReference type="Proteomes" id="UP001165121">
    <property type="component" value="Unassembled WGS sequence"/>
</dbReference>
<reference evidence="2" key="1">
    <citation type="submission" date="2023-04" db="EMBL/GenBank/DDBJ databases">
        <title>Phytophthora fragariaefolia NBRC 109709.</title>
        <authorList>
            <person name="Ichikawa N."/>
            <person name="Sato H."/>
            <person name="Tonouchi N."/>
        </authorList>
    </citation>
    <scope>NUCLEOTIDE SEQUENCE</scope>
    <source>
        <strain evidence="2">NBRC 109709</strain>
    </source>
</reference>
<name>A0A9W6Y6F6_9STRA</name>
<dbReference type="PANTHER" id="PTHR33939:SF1">
    <property type="entry name" value="DUF4371 DOMAIN-CONTAINING PROTEIN"/>
    <property type="match status" value="1"/>
</dbReference>
<dbReference type="GO" id="GO:0003676">
    <property type="term" value="F:nucleic acid binding"/>
    <property type="evidence" value="ECO:0007669"/>
    <property type="project" value="InterPro"/>
</dbReference>
<feature type="compositionally biased region" description="Basic and acidic residues" evidence="1">
    <location>
        <begin position="255"/>
        <end position="269"/>
    </location>
</feature>
<sequence length="269" mass="30708">MWSAFLSHGTVLTAAAQANLGGRMSRLPESLPMQDDVRTFIRNRCETRTRTTATDVMHLLAEKKYLSVDAAIDDSNNAVLRTVQRFLKKSVYARGSHKGKTLWLAPANHLARAEYVHKMTSSEILLHRVVYMDESYIYHHYSRHNDSLVDPTDAKYVKEKYKGRRLCFIAAILDKDRTVSDEERTPEQAAELLLDSVDVFEGGQQKADYHSMFCHDYFVNWMDTLLQALENRGLTGCIIAMDNAKYHKALPDSAGQRRGDDPAPRQDPW</sequence>
<evidence type="ECO:0000313" key="3">
    <source>
        <dbReference type="Proteomes" id="UP001165121"/>
    </source>
</evidence>
<comment type="caution">
    <text evidence="2">The sequence shown here is derived from an EMBL/GenBank/DDBJ whole genome shotgun (WGS) entry which is preliminary data.</text>
</comment>
<dbReference type="OrthoDB" id="78630at2759"/>
<dbReference type="PANTHER" id="PTHR33939">
    <property type="entry name" value="PROTEIN CBG22215"/>
    <property type="match status" value="1"/>
</dbReference>
<gene>
    <name evidence="2" type="ORF">Pfra01_002222600</name>
</gene>
<dbReference type="EMBL" id="BSXT01003318">
    <property type="protein sequence ID" value="GMF53649.1"/>
    <property type="molecule type" value="Genomic_DNA"/>
</dbReference>
<dbReference type="InterPro" id="IPR036397">
    <property type="entry name" value="RNaseH_sf"/>
</dbReference>